<reference evidence="2 3" key="1">
    <citation type="journal article" date="2015" name="Genome Biol. Evol.">
        <title>Found and Lost: The Fates of Horizontally Acquired Genes in Arthropod-Symbiotic Spiroplasma.</title>
        <authorList>
            <person name="Lo W.S."/>
            <person name="Gasparich G.E."/>
            <person name="Kuo C.H."/>
        </authorList>
    </citation>
    <scope>NUCLEOTIDE SEQUENCE [LARGE SCALE GENOMIC DNA]</scope>
    <source>
        <strain evidence="3">TDA-040725-5</strain>
    </source>
</reference>
<dbReference type="Proteomes" id="UP000035661">
    <property type="component" value="Chromosome"/>
</dbReference>
<dbReference type="AlphaFoldDB" id="A0A0H3XKT7"/>
<sequence length="97" mass="11648">MKKKKIIEYSFLTFFIAMFISGVVVYLVCGRERVDIFALFVGLSSLYFVFYLTYLFLKIKKNDLKKELYTGLIEPYQKDLAKWKEKKQNHKKDDDKK</sequence>
<feature type="transmembrane region" description="Helical" evidence="1">
    <location>
        <begin position="34"/>
        <end position="57"/>
    </location>
</feature>
<evidence type="ECO:0000313" key="3">
    <source>
        <dbReference type="Proteomes" id="UP000035661"/>
    </source>
</evidence>
<name>A0A0H3XKT7_9MOLU</name>
<dbReference type="PATRIC" id="fig|743698.3.peg.1009"/>
<evidence type="ECO:0008006" key="4">
    <source>
        <dbReference type="Google" id="ProtNLM"/>
    </source>
</evidence>
<keyword evidence="1" id="KW-1133">Transmembrane helix</keyword>
<reference evidence="3" key="2">
    <citation type="submission" date="2015-06" db="EMBL/GenBank/DDBJ databases">
        <title>Complete genome sequence of Spiroplasma eriocheiris TDA-040725-5 (DSM 21848).</title>
        <authorList>
            <person name="Lo W.-S."/>
            <person name="Kuo C.-H."/>
        </authorList>
    </citation>
    <scope>NUCLEOTIDE SEQUENCE [LARGE SCALE GENOMIC DNA]</scope>
    <source>
        <strain evidence="3">TDA-040725-5</strain>
    </source>
</reference>
<gene>
    <name evidence="2" type="ORF">SERIO_v1c10000</name>
</gene>
<proteinExistence type="predicted"/>
<keyword evidence="3" id="KW-1185">Reference proteome</keyword>
<keyword evidence="1" id="KW-0812">Transmembrane</keyword>
<dbReference type="EMBL" id="CP011856">
    <property type="protein sequence ID" value="AKM54556.1"/>
    <property type="molecule type" value="Genomic_DNA"/>
</dbReference>
<feature type="transmembrane region" description="Helical" evidence="1">
    <location>
        <begin position="7"/>
        <end position="28"/>
    </location>
</feature>
<evidence type="ECO:0000256" key="1">
    <source>
        <dbReference type="SAM" id="Phobius"/>
    </source>
</evidence>
<dbReference type="RefSeq" id="WP_047791751.1">
    <property type="nucleotide sequence ID" value="NZ_CP011856.1"/>
</dbReference>
<evidence type="ECO:0000313" key="2">
    <source>
        <dbReference type="EMBL" id="AKM54556.1"/>
    </source>
</evidence>
<organism evidence="2 3">
    <name type="scientific">Spiroplasma eriocheiris</name>
    <dbReference type="NCBI Taxonomy" id="315358"/>
    <lineage>
        <taxon>Bacteria</taxon>
        <taxon>Bacillati</taxon>
        <taxon>Mycoplasmatota</taxon>
        <taxon>Mollicutes</taxon>
        <taxon>Entomoplasmatales</taxon>
        <taxon>Spiroplasmataceae</taxon>
        <taxon>Spiroplasma</taxon>
    </lineage>
</organism>
<dbReference type="KEGG" id="seri:SERIO_v1c10000"/>
<keyword evidence="1" id="KW-0472">Membrane</keyword>
<protein>
    <recommendedName>
        <fullName evidence="4">Spiroplasmavirus-related protein</fullName>
    </recommendedName>
</protein>
<accession>A0A0H3XKT7</accession>